<evidence type="ECO:0000256" key="1">
    <source>
        <dbReference type="SAM" id="MobiDB-lite"/>
    </source>
</evidence>
<evidence type="ECO:0000313" key="3">
    <source>
        <dbReference type="Proteomes" id="UP000008143"/>
    </source>
</evidence>
<dbReference type="KEGG" id="xtr:108647631"/>
<evidence type="ECO:0000313" key="4">
    <source>
        <dbReference type="RefSeq" id="XP_031758580.1"/>
    </source>
</evidence>
<feature type="compositionally biased region" description="Basic and acidic residues" evidence="1">
    <location>
        <begin position="118"/>
        <end position="132"/>
    </location>
</feature>
<evidence type="ECO:0000313" key="5">
    <source>
        <dbReference type="Xenbase" id="XB-GENE-29090859"/>
    </source>
</evidence>
<dbReference type="Xenbase" id="XB-GENE-29090859">
    <property type="gene designation" value="LOC108647631"/>
</dbReference>
<feature type="transmembrane region" description="Helical" evidence="2">
    <location>
        <begin position="22"/>
        <end position="46"/>
    </location>
</feature>
<feature type="region of interest" description="Disordered" evidence="1">
    <location>
        <begin position="55"/>
        <end position="146"/>
    </location>
</feature>
<feature type="region of interest" description="Disordered" evidence="1">
    <location>
        <begin position="219"/>
        <end position="276"/>
    </location>
</feature>
<sequence length="429" mass="48272">MNKLTIQQNDGAVNGNKNDLKYIIPVIVTLSMLLFPVLGAIAWLVYVKIMQKKHPANDVENPPVTAQSEKDSPTPENSDRCLFKKLKQKMRKKKPVTDVENPPEVAQSELKLTGATSSDRRNLREITEESKGQIESVQEPESGTLSPASTFSFLQSITPLNKTPSKNQKHKKVQHSIKLEEIIDNKEDTEGLMKQLMALQNKSPTANNLKISVHYERIEETDSKEEDAPPLQIEMETTSIPLQTSEPSEPERIEKSEKAETETAPSKGSLPKPGSEVCLPPSALSFLEQLKASFKKPSGNRKRKKVQRTMMIEEIISDEEDTAEYTEVFLKQLKDVCNESPTTYDPKIEVQILQLEPNEDTCSDELTLQSELQSVPLLEPKSKVPEVHLEQAEDTCVDKEDKAPLREDLFFYFLLSCANAVQNISQQQS</sequence>
<feature type="compositionally biased region" description="Polar residues" evidence="1">
    <location>
        <begin position="133"/>
        <end position="146"/>
    </location>
</feature>
<keyword evidence="3" id="KW-1185">Reference proteome</keyword>
<feature type="compositionally biased region" description="Basic and acidic residues" evidence="1">
    <location>
        <begin position="249"/>
        <end position="261"/>
    </location>
</feature>
<name>A0A8J1JNH4_XENTR</name>
<feature type="compositionally biased region" description="Basic and acidic residues" evidence="1">
    <location>
        <begin position="68"/>
        <end position="82"/>
    </location>
</feature>
<keyword evidence="2" id="KW-1133">Transmembrane helix</keyword>
<gene>
    <name evidence="4 5" type="primary">LOC108647631</name>
</gene>
<keyword evidence="2" id="KW-0812">Transmembrane</keyword>
<keyword evidence="2" id="KW-0472">Membrane</keyword>
<dbReference type="Proteomes" id="UP000008143">
    <property type="component" value="Chromosome 5"/>
</dbReference>
<dbReference type="AlphaFoldDB" id="A0A8J1JNH4"/>
<protein>
    <submittedName>
        <fullName evidence="4">Uncharacterized protein LOC108647631</fullName>
    </submittedName>
</protein>
<organism evidence="3 4">
    <name type="scientific">Xenopus tropicalis</name>
    <name type="common">Western clawed frog</name>
    <name type="synonym">Silurana tropicalis</name>
    <dbReference type="NCBI Taxonomy" id="8364"/>
    <lineage>
        <taxon>Eukaryota</taxon>
        <taxon>Metazoa</taxon>
        <taxon>Chordata</taxon>
        <taxon>Craniata</taxon>
        <taxon>Vertebrata</taxon>
        <taxon>Euteleostomi</taxon>
        <taxon>Amphibia</taxon>
        <taxon>Batrachia</taxon>
        <taxon>Anura</taxon>
        <taxon>Pipoidea</taxon>
        <taxon>Pipidae</taxon>
        <taxon>Xenopodinae</taxon>
        <taxon>Xenopus</taxon>
        <taxon>Silurana</taxon>
    </lineage>
</organism>
<feature type="compositionally biased region" description="Basic residues" evidence="1">
    <location>
        <begin position="83"/>
        <end position="94"/>
    </location>
</feature>
<dbReference type="RefSeq" id="XP_031758580.1">
    <property type="nucleotide sequence ID" value="XM_031902720.1"/>
</dbReference>
<evidence type="ECO:0000256" key="2">
    <source>
        <dbReference type="SAM" id="Phobius"/>
    </source>
</evidence>
<dbReference type="AGR" id="Xenbase:XB-GENE-29090859"/>
<accession>A0A8J1JNH4</accession>
<feature type="compositionally biased region" description="Polar residues" evidence="1">
    <location>
        <begin position="235"/>
        <end position="247"/>
    </location>
</feature>
<proteinExistence type="predicted"/>
<dbReference type="GeneID" id="108647631"/>
<reference evidence="4" key="1">
    <citation type="submission" date="2025-08" db="UniProtKB">
        <authorList>
            <consortium name="RefSeq"/>
        </authorList>
    </citation>
    <scope>IDENTIFICATION</scope>
    <source>
        <strain evidence="4">Nigerian</strain>
        <tissue evidence="4">Liver and blood</tissue>
    </source>
</reference>